<dbReference type="Pfam" id="PF02954">
    <property type="entry name" value="HTH_8"/>
    <property type="match status" value="1"/>
</dbReference>
<keyword evidence="1" id="KW-0547">Nucleotide-binding</keyword>
<dbReference type="PANTHER" id="PTHR32071">
    <property type="entry name" value="TRANSCRIPTIONAL REGULATORY PROTEIN"/>
    <property type="match status" value="1"/>
</dbReference>
<proteinExistence type="predicted"/>
<dbReference type="InterPro" id="IPR002078">
    <property type="entry name" value="Sigma_54_int"/>
</dbReference>
<dbReference type="PROSITE" id="PS00675">
    <property type="entry name" value="SIGMA54_INTERACT_1"/>
    <property type="match status" value="1"/>
</dbReference>
<keyword evidence="7" id="KW-1185">Reference proteome</keyword>
<dbReference type="Gene3D" id="3.40.50.300">
    <property type="entry name" value="P-loop containing nucleotide triphosphate hydrolases"/>
    <property type="match status" value="1"/>
</dbReference>
<dbReference type="SUPFAM" id="SSF46689">
    <property type="entry name" value="Homeodomain-like"/>
    <property type="match status" value="1"/>
</dbReference>
<dbReference type="PANTHER" id="PTHR32071:SF57">
    <property type="entry name" value="C4-DICARBOXYLATE TRANSPORT TRANSCRIPTIONAL REGULATORY PROTEIN DCTD"/>
    <property type="match status" value="1"/>
</dbReference>
<dbReference type="Proteomes" id="UP001314903">
    <property type="component" value="Unassembled WGS sequence"/>
</dbReference>
<protein>
    <submittedName>
        <fullName evidence="6">Transcriptional regulator with PAS, ATPase and Fis domain</fullName>
    </submittedName>
</protein>
<accession>A0ABS4KNP3</accession>
<dbReference type="SUPFAM" id="SSF52540">
    <property type="entry name" value="P-loop containing nucleoside triphosphate hydrolases"/>
    <property type="match status" value="1"/>
</dbReference>
<evidence type="ECO:0000259" key="5">
    <source>
        <dbReference type="PROSITE" id="PS50045"/>
    </source>
</evidence>
<gene>
    <name evidence="6" type="ORF">J2Z35_002674</name>
</gene>
<evidence type="ECO:0000256" key="3">
    <source>
        <dbReference type="ARBA" id="ARBA00023015"/>
    </source>
</evidence>
<name>A0ABS4KNP3_9FIRM</name>
<dbReference type="Pfam" id="PF00158">
    <property type="entry name" value="Sigma54_activat"/>
    <property type="match status" value="1"/>
</dbReference>
<dbReference type="InterPro" id="IPR003593">
    <property type="entry name" value="AAA+_ATPase"/>
</dbReference>
<dbReference type="InterPro" id="IPR058031">
    <property type="entry name" value="AAA_lid_NorR"/>
</dbReference>
<evidence type="ECO:0000256" key="1">
    <source>
        <dbReference type="ARBA" id="ARBA00022741"/>
    </source>
</evidence>
<dbReference type="PROSITE" id="PS50045">
    <property type="entry name" value="SIGMA54_INTERACT_4"/>
    <property type="match status" value="1"/>
</dbReference>
<sequence length="319" mass="36202">MRRKSYDEILKNKAIYTFDKLIGKSQIFLDTIDYAKKLATSSATIFIQGESGTGKELFAHAIHNYSERKESAFIAVNCGAIPHTLIESELFGYEEGSFTGAKKGGQVGKFEQADSGTIFLDEIGEMPLSLQIRLLRVIEEGVVDKVGGKNPIPVDVRIIAATNKNLKLEVEKGRFRQDLYYRIFVLPLFLPTLKERKEDIPILFEYFLEKSAKRNGVEIPKISKEEVQKILNNPWSGNIRELENAAELYAITGSFPTSFIELERATENFPDKMGRLEKIEKTELEKAIILNERNLSKTAIYLGVSRSTLYRMLKKYNIG</sequence>
<dbReference type="Gene3D" id="1.10.10.60">
    <property type="entry name" value="Homeodomain-like"/>
    <property type="match status" value="1"/>
</dbReference>
<keyword evidence="4" id="KW-0804">Transcription</keyword>
<dbReference type="Gene3D" id="1.10.8.60">
    <property type="match status" value="1"/>
</dbReference>
<dbReference type="RefSeq" id="WP_209661895.1">
    <property type="nucleotide sequence ID" value="NZ_JAGGLI010000043.1"/>
</dbReference>
<dbReference type="InterPro" id="IPR025662">
    <property type="entry name" value="Sigma_54_int_dom_ATP-bd_1"/>
</dbReference>
<evidence type="ECO:0000313" key="7">
    <source>
        <dbReference type="Proteomes" id="UP001314903"/>
    </source>
</evidence>
<dbReference type="InterPro" id="IPR009057">
    <property type="entry name" value="Homeodomain-like_sf"/>
</dbReference>
<keyword evidence="3" id="KW-0805">Transcription regulation</keyword>
<dbReference type="Pfam" id="PF25601">
    <property type="entry name" value="AAA_lid_14"/>
    <property type="match status" value="1"/>
</dbReference>
<dbReference type="EMBL" id="JAGGLI010000043">
    <property type="protein sequence ID" value="MBP2028836.1"/>
    <property type="molecule type" value="Genomic_DNA"/>
</dbReference>
<dbReference type="CDD" id="cd00009">
    <property type="entry name" value="AAA"/>
    <property type="match status" value="1"/>
</dbReference>
<comment type="caution">
    <text evidence="6">The sequence shown here is derived from an EMBL/GenBank/DDBJ whole genome shotgun (WGS) entry which is preliminary data.</text>
</comment>
<dbReference type="InterPro" id="IPR027417">
    <property type="entry name" value="P-loop_NTPase"/>
</dbReference>
<evidence type="ECO:0000313" key="6">
    <source>
        <dbReference type="EMBL" id="MBP2028836.1"/>
    </source>
</evidence>
<dbReference type="SMART" id="SM00382">
    <property type="entry name" value="AAA"/>
    <property type="match status" value="1"/>
</dbReference>
<evidence type="ECO:0000256" key="2">
    <source>
        <dbReference type="ARBA" id="ARBA00022840"/>
    </source>
</evidence>
<reference evidence="6 7" key="1">
    <citation type="submission" date="2021-03" db="EMBL/GenBank/DDBJ databases">
        <title>Genomic Encyclopedia of Type Strains, Phase IV (KMG-IV): sequencing the most valuable type-strain genomes for metagenomic binning, comparative biology and taxonomic classification.</title>
        <authorList>
            <person name="Goeker M."/>
        </authorList>
    </citation>
    <scope>NUCLEOTIDE SEQUENCE [LARGE SCALE GENOMIC DNA]</scope>
    <source>
        <strain evidence="6 7">DSM 27512</strain>
    </source>
</reference>
<keyword evidence="2" id="KW-0067">ATP-binding</keyword>
<dbReference type="InterPro" id="IPR002197">
    <property type="entry name" value="HTH_Fis"/>
</dbReference>
<organism evidence="6 7">
    <name type="scientific">Acetoanaerobium pronyense</name>
    <dbReference type="NCBI Taxonomy" id="1482736"/>
    <lineage>
        <taxon>Bacteria</taxon>
        <taxon>Bacillati</taxon>
        <taxon>Bacillota</taxon>
        <taxon>Clostridia</taxon>
        <taxon>Peptostreptococcales</taxon>
        <taxon>Filifactoraceae</taxon>
        <taxon>Acetoanaerobium</taxon>
    </lineage>
</organism>
<feature type="domain" description="Sigma-54 factor interaction" evidence="5">
    <location>
        <begin position="21"/>
        <end position="251"/>
    </location>
</feature>
<evidence type="ECO:0000256" key="4">
    <source>
        <dbReference type="ARBA" id="ARBA00023163"/>
    </source>
</evidence>